<feature type="domain" description="Fatty acid hydroxylase" evidence="15">
    <location>
        <begin position="6"/>
        <end position="90"/>
    </location>
</feature>
<keyword evidence="11" id="KW-0294">Fucose metabolism</keyword>
<evidence type="ECO:0000259" key="16">
    <source>
        <dbReference type="Pfam" id="PF12076"/>
    </source>
</evidence>
<evidence type="ECO:0000256" key="1">
    <source>
        <dbReference type="ARBA" id="ARBA00004141"/>
    </source>
</evidence>
<evidence type="ECO:0000256" key="9">
    <source>
        <dbReference type="ARBA" id="ARBA00023136"/>
    </source>
</evidence>
<keyword evidence="12" id="KW-0119">Carbohydrate metabolism</keyword>
<keyword evidence="5" id="KW-0328">Glycosyltransferase</keyword>
<dbReference type="Gene3D" id="3.40.50.11350">
    <property type="match status" value="1"/>
</dbReference>
<evidence type="ECO:0000256" key="2">
    <source>
        <dbReference type="ARBA" id="ARBA00004167"/>
    </source>
</evidence>
<comment type="subcellular location">
    <subcellularLocation>
        <location evidence="1">Membrane</location>
        <topology evidence="1">Multi-pass membrane protein</topology>
    </subcellularLocation>
    <subcellularLocation>
        <location evidence="2">Membrane</location>
        <topology evidence="2">Single-pass membrane protein</topology>
    </subcellularLocation>
</comment>
<evidence type="ECO:0000313" key="18">
    <source>
        <dbReference type="Proteomes" id="UP001420932"/>
    </source>
</evidence>
<dbReference type="Pfam" id="PF12076">
    <property type="entry name" value="CER1-like_C"/>
    <property type="match status" value="1"/>
</dbReference>
<dbReference type="GO" id="GO:0046922">
    <property type="term" value="F:peptide-O-fucosyltransferase activity"/>
    <property type="evidence" value="ECO:0007669"/>
    <property type="project" value="InterPro"/>
</dbReference>
<evidence type="ECO:0000256" key="8">
    <source>
        <dbReference type="ARBA" id="ARBA00022989"/>
    </source>
</evidence>
<dbReference type="Proteomes" id="UP001420932">
    <property type="component" value="Unassembled WGS sequence"/>
</dbReference>
<keyword evidence="7 14" id="KW-0812">Transmembrane</keyword>
<evidence type="ECO:0000256" key="5">
    <source>
        <dbReference type="ARBA" id="ARBA00022676"/>
    </source>
</evidence>
<reference evidence="17 18" key="1">
    <citation type="submission" date="2024-01" db="EMBL/GenBank/DDBJ databases">
        <title>Genome assemblies of Stephania.</title>
        <authorList>
            <person name="Yang L."/>
        </authorList>
    </citation>
    <scope>NUCLEOTIDE SEQUENCE [LARGE SCALE GENOMIC DNA]</scope>
    <source>
        <strain evidence="17">YNDBR</strain>
        <tissue evidence="17">Leaf</tissue>
    </source>
</reference>
<dbReference type="Pfam" id="PF04116">
    <property type="entry name" value="FA_hydroxylase"/>
    <property type="match status" value="1"/>
</dbReference>
<evidence type="ECO:0000256" key="6">
    <source>
        <dbReference type="ARBA" id="ARBA00022679"/>
    </source>
</evidence>
<dbReference type="FunFam" id="3.40.50.11350:FF:000005">
    <property type="entry name" value="O-fucosyltransferase family protein"/>
    <property type="match status" value="1"/>
</dbReference>
<organism evidence="17 18">
    <name type="scientific">Stephania yunnanensis</name>
    <dbReference type="NCBI Taxonomy" id="152371"/>
    <lineage>
        <taxon>Eukaryota</taxon>
        <taxon>Viridiplantae</taxon>
        <taxon>Streptophyta</taxon>
        <taxon>Embryophyta</taxon>
        <taxon>Tracheophyta</taxon>
        <taxon>Spermatophyta</taxon>
        <taxon>Magnoliopsida</taxon>
        <taxon>Ranunculales</taxon>
        <taxon>Menispermaceae</taxon>
        <taxon>Menispermoideae</taxon>
        <taxon>Cissampelideae</taxon>
        <taxon>Stephania</taxon>
    </lineage>
</organism>
<keyword evidence="10" id="KW-0325">Glycoprotein</keyword>
<evidence type="ECO:0000256" key="13">
    <source>
        <dbReference type="ARBA" id="ARBA00030350"/>
    </source>
</evidence>
<evidence type="ECO:0000256" key="12">
    <source>
        <dbReference type="ARBA" id="ARBA00023277"/>
    </source>
</evidence>
<feature type="domain" description="Very-long-chain aldehyde decarbonylase CER1-like C-terminal" evidence="16">
    <location>
        <begin position="232"/>
        <end position="351"/>
    </location>
</feature>
<evidence type="ECO:0000256" key="10">
    <source>
        <dbReference type="ARBA" id="ARBA00023180"/>
    </source>
</evidence>
<evidence type="ECO:0000256" key="4">
    <source>
        <dbReference type="ARBA" id="ARBA00009324"/>
    </source>
</evidence>
<protein>
    <recommendedName>
        <fullName evidence="13">O-fucosyltransferase family protein</fullName>
    </recommendedName>
</protein>
<dbReference type="GO" id="GO:0006004">
    <property type="term" value="P:fucose metabolic process"/>
    <property type="evidence" value="ECO:0007669"/>
    <property type="project" value="UniProtKB-KW"/>
</dbReference>
<comment type="similarity">
    <text evidence="4">Belongs to the sterol desaturase family.</text>
</comment>
<keyword evidence="18" id="KW-1185">Reference proteome</keyword>
<dbReference type="GO" id="GO:0016491">
    <property type="term" value="F:oxidoreductase activity"/>
    <property type="evidence" value="ECO:0007669"/>
    <property type="project" value="InterPro"/>
</dbReference>
<evidence type="ECO:0000256" key="14">
    <source>
        <dbReference type="SAM" id="Phobius"/>
    </source>
</evidence>
<gene>
    <name evidence="17" type="ORF">Syun_026691</name>
</gene>
<evidence type="ECO:0000256" key="7">
    <source>
        <dbReference type="ARBA" id="ARBA00022692"/>
    </source>
</evidence>
<comment type="similarity">
    <text evidence="3">Belongs to the glycosyltransferase GT106 family.</text>
</comment>
<name>A0AAP0HWY7_9MAGN</name>
<evidence type="ECO:0000313" key="17">
    <source>
        <dbReference type="EMBL" id="KAK9099646.1"/>
    </source>
</evidence>
<dbReference type="PANTHER" id="PTHR13398">
    <property type="entry name" value="GDP-FUCOSE PROTEIN O-FUCOSYLTRANSFERASE 2"/>
    <property type="match status" value="1"/>
</dbReference>
<evidence type="ECO:0000256" key="3">
    <source>
        <dbReference type="ARBA" id="ARBA00007737"/>
    </source>
</evidence>
<dbReference type="InterPro" id="IPR006694">
    <property type="entry name" value="Fatty_acid_hydroxylase"/>
</dbReference>
<dbReference type="EMBL" id="JBBNAF010000011">
    <property type="protein sequence ID" value="KAK9099646.1"/>
    <property type="molecule type" value="Genomic_DNA"/>
</dbReference>
<dbReference type="InterPro" id="IPR045130">
    <property type="entry name" value="OFUT2-like"/>
</dbReference>
<keyword evidence="8 14" id="KW-1133">Transmembrane helix</keyword>
<dbReference type="PANTHER" id="PTHR13398:SF0">
    <property type="entry name" value="GDP-FUCOSE PROTEIN O-FUCOSYLTRANSFERASE 2"/>
    <property type="match status" value="1"/>
</dbReference>
<dbReference type="AlphaFoldDB" id="A0AAP0HWY7"/>
<evidence type="ECO:0000256" key="11">
    <source>
        <dbReference type="ARBA" id="ARBA00023253"/>
    </source>
</evidence>
<feature type="transmembrane region" description="Helical" evidence="14">
    <location>
        <begin position="6"/>
        <end position="30"/>
    </location>
</feature>
<evidence type="ECO:0000259" key="15">
    <source>
        <dbReference type="Pfam" id="PF04116"/>
    </source>
</evidence>
<comment type="caution">
    <text evidence="17">The sequence shown here is derived from an EMBL/GenBank/DDBJ whole genome shotgun (WGS) entry which is preliminary data.</text>
</comment>
<dbReference type="InterPro" id="IPR021940">
    <property type="entry name" value="CER1-like_C"/>
</dbReference>
<accession>A0AAP0HWY7</accession>
<feature type="transmembrane region" description="Helical" evidence="14">
    <location>
        <begin position="375"/>
        <end position="394"/>
    </location>
</feature>
<keyword evidence="9 14" id="KW-0472">Membrane</keyword>
<dbReference type="GO" id="GO:0005506">
    <property type="term" value="F:iron ion binding"/>
    <property type="evidence" value="ECO:0007669"/>
    <property type="project" value="InterPro"/>
</dbReference>
<dbReference type="GO" id="GO:0016020">
    <property type="term" value="C:membrane"/>
    <property type="evidence" value="ECO:0007669"/>
    <property type="project" value="UniProtKB-SubCell"/>
</dbReference>
<keyword evidence="6" id="KW-0808">Transferase</keyword>
<dbReference type="GO" id="GO:0008610">
    <property type="term" value="P:lipid biosynthetic process"/>
    <property type="evidence" value="ECO:0007669"/>
    <property type="project" value="InterPro"/>
</dbReference>
<proteinExistence type="inferred from homology"/>
<sequence length="761" mass="85795">MYFTLFAIPLFTMWYTGTLSIVAFAGYIIYIDLMNNMGHCNFECVPNWLFHAFPLLKYFMYTPSFHSLHHTQFRTNYSLFMPIYDYIYGTMDKSSDSLYEKSLRRGEENPDVVHLTHPTTPDSVYHLRIAFASVAAFPYSSSNKWYHTMTRWPSMLISALLNHPVVVERNMLDQLRMQTWVVPRYSHQDEELNRSGALYVEKHPKMKIRLVDGSSLAVAIVLNSIPKGIDKVVLRGGTCKVAHAIVQALCRDGIQVVAVCKSEYEKLKSRMCLDSANNLVSSSNYSPTVWLVGNGLGEEEERKAAKGTLFIPFSQFPHPSWKTRKDCSYYSTPAMVIPKALENMDSCEIGVGGGQIKNMMRRRFFRSNNNNNKTYLLAIISLPIILCIALYFSIDNIGNLFRSNNITIPSSSSPNHDDHAIQALYLLRDQQFSLFNIWNNLSTSNSTTIPNLHNFTSALLHQIRLNKQLQQLLLSSSSSSSHPLPNADAAFLNTCSKVDAVSVGGLSNGIRNWISHLLRIVAQPCYVDEDHVKKLKSLGVSMGKLEPAWVEDIKEPKKRTVEDVKSKFSTNEDVLAIGDVFFADVEKDKDWVMQPGGPLAHTCKTLIEPSRYIMLTAQRFIQTFLADCIARVVERANSPVIYLSTDAAESETDLLQSLVVLNGKTIPLVKRPARNSAEKWDALLYRHGLEGDSQVGYASFFSAVEAMLDKTICAMSNVFIGSPGSTFTDDILRLRKDWRSASACDEYLCQSELPNFIAENE</sequence>